<reference evidence="1" key="1">
    <citation type="journal article" date="2007" name="PLoS Biol.">
        <title>Rate of evolution in brain-expressed genes in humans and other primates.</title>
        <authorList>
            <person name="Wang H.-Y."/>
            <person name="Chien H.-C."/>
            <person name="Osada N."/>
            <person name="Hashimoto K."/>
            <person name="Sugano S."/>
            <person name="Gojobori T."/>
            <person name="Chou C.-K."/>
            <person name="Tsai S.-F."/>
            <person name="Wu C.-I."/>
            <person name="Shen C.-K.J."/>
        </authorList>
    </citation>
    <scope>NUCLEOTIDE SEQUENCE</scope>
</reference>
<proteinExistence type="evidence at transcript level"/>
<dbReference type="EMBL" id="AB170101">
    <property type="protein sequence ID" value="BAE87164.1"/>
    <property type="molecule type" value="mRNA"/>
</dbReference>
<dbReference type="AlphaFoldDB" id="I7GJL0"/>
<name>I7GJL0_MACFA</name>
<protein>
    <submittedName>
        <fullName evidence="1">Macaca fascicularis brain cDNA clone: QbsB-10231, similar to human beclin 1 (coiled-coil, myosin-like BCL2 interactingprotein) (BECN1), mRNA, RefSeq: NM_003766.2</fullName>
    </submittedName>
</protein>
<organism evidence="1">
    <name type="scientific">Macaca fascicularis</name>
    <name type="common">Crab-eating macaque</name>
    <name type="synonym">Cynomolgus monkey</name>
    <dbReference type="NCBI Taxonomy" id="9541"/>
    <lineage>
        <taxon>Eukaryota</taxon>
        <taxon>Metazoa</taxon>
        <taxon>Chordata</taxon>
        <taxon>Craniata</taxon>
        <taxon>Vertebrata</taxon>
        <taxon>Euteleostomi</taxon>
        <taxon>Mammalia</taxon>
        <taxon>Eutheria</taxon>
        <taxon>Euarchontoglires</taxon>
        <taxon>Primates</taxon>
        <taxon>Haplorrhini</taxon>
        <taxon>Catarrhini</taxon>
        <taxon>Cercopithecidae</taxon>
        <taxon>Cercopithecinae</taxon>
        <taxon>Macaca</taxon>
    </lineage>
</organism>
<sequence>MSLMQPSTSGTVDSLAQSITSGWVACPVFP</sequence>
<evidence type="ECO:0000313" key="1">
    <source>
        <dbReference type="EMBL" id="BAE87164.1"/>
    </source>
</evidence>
<accession>I7GJL0</accession>